<evidence type="ECO:0000313" key="1">
    <source>
        <dbReference type="EMBL" id="RZU43201.1"/>
    </source>
</evidence>
<reference evidence="1 2" key="1">
    <citation type="submission" date="2019-02" db="EMBL/GenBank/DDBJ databases">
        <title>Genomic Encyclopedia of Archaeal and Bacterial Type Strains, Phase II (KMG-II): from individual species to whole genera.</title>
        <authorList>
            <person name="Goeker M."/>
        </authorList>
    </citation>
    <scope>NUCLEOTIDE SEQUENCE [LARGE SCALE GENOMIC DNA]</scope>
    <source>
        <strain evidence="1 2">DSM 18101</strain>
    </source>
</reference>
<protein>
    <submittedName>
        <fullName evidence="1">Uncharacterized protein</fullName>
    </submittedName>
</protein>
<evidence type="ECO:0000313" key="2">
    <source>
        <dbReference type="Proteomes" id="UP000292958"/>
    </source>
</evidence>
<dbReference type="AlphaFoldDB" id="A0A4Q7Z0S0"/>
<comment type="caution">
    <text evidence="1">The sequence shown here is derived from an EMBL/GenBank/DDBJ whole genome shotgun (WGS) entry which is preliminary data.</text>
</comment>
<organism evidence="1 2">
    <name type="scientific">Edaphobacter modestus</name>
    <dbReference type="NCBI Taxonomy" id="388466"/>
    <lineage>
        <taxon>Bacteria</taxon>
        <taxon>Pseudomonadati</taxon>
        <taxon>Acidobacteriota</taxon>
        <taxon>Terriglobia</taxon>
        <taxon>Terriglobales</taxon>
        <taxon>Acidobacteriaceae</taxon>
        <taxon>Edaphobacter</taxon>
    </lineage>
</organism>
<dbReference type="Proteomes" id="UP000292958">
    <property type="component" value="Unassembled WGS sequence"/>
</dbReference>
<name>A0A4Q7Z0S0_9BACT</name>
<accession>A0A4Q7Z0S0</accession>
<dbReference type="OrthoDB" id="9812921at2"/>
<sequence>MGLFVASGEAVDFTSGAEFSPVAELNIWYHVLNCGFRVAMLGETDFPCISSERVGTGRTYVGPANPPIGDLGYGSWIEGIRNGRLYFGDGRSHFIHYQINGHHVGTGNIELPIPATLVVTAQIAARLEEKANPKSPRAAWRLEHARIPGTRSVMVEVVVGQPLLKRQSLRVVSWWRFGIEIRIQRISWVGLRILPSGHTHPIFVRAGGKPVRAFRRSAEWCLTCIDAVWQRNPLK</sequence>
<dbReference type="EMBL" id="SHKW01000001">
    <property type="protein sequence ID" value="RZU43201.1"/>
    <property type="molecule type" value="Genomic_DNA"/>
</dbReference>
<gene>
    <name evidence="1" type="ORF">BDD14_4834</name>
</gene>
<proteinExistence type="predicted"/>
<keyword evidence="2" id="KW-1185">Reference proteome</keyword>
<dbReference type="NCBIfam" id="NF038032">
    <property type="entry name" value="CehA_McbA_metalo"/>
    <property type="match status" value="1"/>
</dbReference>